<accession>A0A1W9KUX1</accession>
<dbReference type="Gene3D" id="3.30.70.270">
    <property type="match status" value="1"/>
</dbReference>
<dbReference type="EMBL" id="MTEI01000004">
    <property type="protein sequence ID" value="OQW88349.1"/>
    <property type="molecule type" value="Genomic_DNA"/>
</dbReference>
<dbReference type="Proteomes" id="UP000192505">
    <property type="component" value="Unassembled WGS sequence"/>
</dbReference>
<feature type="coiled-coil region" evidence="3">
    <location>
        <begin position="212"/>
        <end position="239"/>
    </location>
</feature>
<evidence type="ECO:0000256" key="3">
    <source>
        <dbReference type="SAM" id="Coils"/>
    </source>
</evidence>
<evidence type="ECO:0000256" key="4">
    <source>
        <dbReference type="SAM" id="Phobius"/>
    </source>
</evidence>
<dbReference type="SUPFAM" id="SSF55073">
    <property type="entry name" value="Nucleotide cyclase"/>
    <property type="match status" value="1"/>
</dbReference>
<protein>
    <recommendedName>
        <fullName evidence="1">diguanylate cyclase</fullName>
        <ecNumber evidence="1">2.7.7.65</ecNumber>
    </recommendedName>
</protein>
<dbReference type="SMART" id="SM00267">
    <property type="entry name" value="GGDEF"/>
    <property type="match status" value="1"/>
</dbReference>
<dbReference type="InterPro" id="IPR050469">
    <property type="entry name" value="Diguanylate_Cyclase"/>
</dbReference>
<dbReference type="EC" id="2.7.7.65" evidence="1"/>
<gene>
    <name evidence="6" type="ORF">BWK72_08670</name>
</gene>
<evidence type="ECO:0000313" key="7">
    <source>
        <dbReference type="Proteomes" id="UP000192505"/>
    </source>
</evidence>
<dbReference type="AlphaFoldDB" id="A0A1W9KUX1"/>
<dbReference type="FunFam" id="3.30.70.270:FF:000001">
    <property type="entry name" value="Diguanylate cyclase domain protein"/>
    <property type="match status" value="1"/>
</dbReference>
<feature type="transmembrane region" description="Helical" evidence="4">
    <location>
        <begin position="6"/>
        <end position="24"/>
    </location>
</feature>
<dbReference type="InterPro" id="IPR043128">
    <property type="entry name" value="Rev_trsase/Diguanyl_cyclase"/>
</dbReference>
<organism evidence="6 7">
    <name type="scientific">Rhodoferax ferrireducens</name>
    <dbReference type="NCBI Taxonomy" id="192843"/>
    <lineage>
        <taxon>Bacteria</taxon>
        <taxon>Pseudomonadati</taxon>
        <taxon>Pseudomonadota</taxon>
        <taxon>Betaproteobacteria</taxon>
        <taxon>Burkholderiales</taxon>
        <taxon>Comamonadaceae</taxon>
        <taxon>Rhodoferax</taxon>
    </lineage>
</organism>
<dbReference type="NCBIfam" id="TIGR00254">
    <property type="entry name" value="GGDEF"/>
    <property type="match status" value="1"/>
</dbReference>
<evidence type="ECO:0000259" key="5">
    <source>
        <dbReference type="PROSITE" id="PS50887"/>
    </source>
</evidence>
<dbReference type="InterPro" id="IPR029787">
    <property type="entry name" value="Nucleotide_cyclase"/>
</dbReference>
<dbReference type="PANTHER" id="PTHR45138:SF9">
    <property type="entry name" value="DIGUANYLATE CYCLASE DGCM-RELATED"/>
    <property type="match status" value="1"/>
</dbReference>
<proteinExistence type="predicted"/>
<name>A0A1W9KUX1_9BURK</name>
<comment type="caution">
    <text evidence="6">The sequence shown here is derived from an EMBL/GenBank/DDBJ whole genome shotgun (WGS) entry which is preliminary data.</text>
</comment>
<dbReference type="InterPro" id="IPR000160">
    <property type="entry name" value="GGDEF_dom"/>
</dbReference>
<keyword evidence="4" id="KW-1133">Transmembrane helix</keyword>
<dbReference type="GO" id="GO:0005886">
    <property type="term" value="C:plasma membrane"/>
    <property type="evidence" value="ECO:0007669"/>
    <property type="project" value="TreeGrafter"/>
</dbReference>
<dbReference type="Pfam" id="PF00990">
    <property type="entry name" value="GGDEF"/>
    <property type="match status" value="1"/>
</dbReference>
<comment type="catalytic activity">
    <reaction evidence="2">
        <text>2 GTP = 3',3'-c-di-GMP + 2 diphosphate</text>
        <dbReference type="Rhea" id="RHEA:24898"/>
        <dbReference type="ChEBI" id="CHEBI:33019"/>
        <dbReference type="ChEBI" id="CHEBI:37565"/>
        <dbReference type="ChEBI" id="CHEBI:58805"/>
        <dbReference type="EC" id="2.7.7.65"/>
    </reaction>
</comment>
<keyword evidence="4" id="KW-0812">Transmembrane</keyword>
<dbReference type="PROSITE" id="PS50887">
    <property type="entry name" value="GGDEF"/>
    <property type="match status" value="1"/>
</dbReference>
<sequence>MRFLGSIHIAVGILLLTIGLGFYADLKGEQMHAQNVQMQVGLERLVRLNQSLTSSMSLAVAEKNTLRAASYNSVQTELEATMNGLLALTQHMTVASDMLALAQEQQALRLVENQAFGHMRDDRWEAAYQALLGGDYVMALKLYEINSDSVVGSLNIELANAAQRQDYLRQASLVLRLAAAVLLLWAGWRYSSRLQADLAEQVRLRSEVTQANEALEETVKRRTAELQEANSQLESLSTTDSLTGLANRRRFDSYWEQEWCRAQRQATPLAVIMLDVDHFKLYNDHYGHQQGDRCLQRVAEVLRASVRRAGELAARYGGEEFVVVLPGVSGEQAAETAQLILKALRAEQLPHASSPDGSVVTVSLGVASGIPDESASREHLLKAADVALYEAKSLSRNCVVLSRAV</sequence>
<feature type="domain" description="GGDEF" evidence="5">
    <location>
        <begin position="267"/>
        <end position="404"/>
    </location>
</feature>
<dbReference type="GO" id="GO:0043709">
    <property type="term" value="P:cell adhesion involved in single-species biofilm formation"/>
    <property type="evidence" value="ECO:0007669"/>
    <property type="project" value="TreeGrafter"/>
</dbReference>
<keyword evidence="4" id="KW-0472">Membrane</keyword>
<evidence type="ECO:0000256" key="2">
    <source>
        <dbReference type="ARBA" id="ARBA00034247"/>
    </source>
</evidence>
<dbReference type="PANTHER" id="PTHR45138">
    <property type="entry name" value="REGULATORY COMPONENTS OF SENSORY TRANSDUCTION SYSTEM"/>
    <property type="match status" value="1"/>
</dbReference>
<dbReference type="GO" id="GO:0052621">
    <property type="term" value="F:diguanylate cyclase activity"/>
    <property type="evidence" value="ECO:0007669"/>
    <property type="project" value="UniProtKB-EC"/>
</dbReference>
<keyword evidence="3" id="KW-0175">Coiled coil</keyword>
<dbReference type="GO" id="GO:1902201">
    <property type="term" value="P:negative regulation of bacterial-type flagellum-dependent cell motility"/>
    <property type="evidence" value="ECO:0007669"/>
    <property type="project" value="TreeGrafter"/>
</dbReference>
<dbReference type="CDD" id="cd01949">
    <property type="entry name" value="GGDEF"/>
    <property type="match status" value="1"/>
</dbReference>
<evidence type="ECO:0000313" key="6">
    <source>
        <dbReference type="EMBL" id="OQW88349.1"/>
    </source>
</evidence>
<evidence type="ECO:0000256" key="1">
    <source>
        <dbReference type="ARBA" id="ARBA00012528"/>
    </source>
</evidence>
<reference evidence="6 7" key="1">
    <citation type="submission" date="2017-01" db="EMBL/GenBank/DDBJ databases">
        <title>Novel large sulfur bacteria in the metagenomes of groundwater-fed chemosynthetic microbial mats in the Lake Huron basin.</title>
        <authorList>
            <person name="Sharrar A.M."/>
            <person name="Flood B.E."/>
            <person name="Bailey J.V."/>
            <person name="Jones D.S."/>
            <person name="Biddanda B."/>
            <person name="Ruberg S.A."/>
            <person name="Marcus D.N."/>
            <person name="Dick G.J."/>
        </authorList>
    </citation>
    <scope>NUCLEOTIDE SEQUENCE [LARGE SCALE GENOMIC DNA]</scope>
    <source>
        <strain evidence="6">A7</strain>
    </source>
</reference>